<keyword evidence="3 5" id="KW-0808">Transferase</keyword>
<dbReference type="CDD" id="cd03109">
    <property type="entry name" value="DTBS"/>
    <property type="match status" value="1"/>
</dbReference>
<dbReference type="UniPathway" id="UPA00078"/>
<dbReference type="GO" id="GO:0004141">
    <property type="term" value="F:dethiobiotin synthase activity"/>
    <property type="evidence" value="ECO:0007669"/>
    <property type="project" value="InterPro"/>
</dbReference>
<dbReference type="InterPro" id="IPR015422">
    <property type="entry name" value="PyrdxlP-dep_Trfase_small"/>
</dbReference>
<keyword evidence="6" id="KW-1185">Reference proteome</keyword>
<dbReference type="Gene3D" id="3.40.50.300">
    <property type="entry name" value="P-loop containing nucleotide triphosphate hydrolases"/>
    <property type="match status" value="1"/>
</dbReference>
<sequence length="777" mass="85914">MQRIGATLWPTLQTFQVYGANTNVGKTIVSTILCKAFRERQKAKVNYLKPVSTGAIEHADGRHISKFIDGVNTETIFQFSKPISPHLAARFEGHVPEDFEILEKTYDRLLQSAKRGDDVSIVETAGGVLSPAPSGNLQADLYRPLRLPVLFVGDFHLGGIGSTISGYESLKLRGYDVLLHLIFEEDEYQNVKYLESYFDERGVPTLALPKPPAPKKNPEEDMENMWNYYSEVTSLDMVYKVLDKLKSGHTNRITELDSMAERAHKQIWYPFTQHSNLKPKDILVIDSAYKNNFDTLVKNEKSKSESLLRAAVDGSASWWTQGLGHGNPELSLAAAYAAGRYGHVMFAGAIHEPALKITEALLEGHNNSRLDRVFFSDNGSTGMEVALKMALRASCDRYGWNHKTDDVKVLGLQGSYHGDTMGVMDSSEPSIYNDKVEWYRPKGFWFPTPQIHMTGPQKYTITFPSELKSYLTSETEAYATKGFARALPEIFQKERFSSTLYEQYTSYIRDTLKRLNAEGTKFGALLLEPILLGAGGMIFVDPVFHAALVNLVRNEPELVNSAAPRTTGSKEWSGVPVIHDEVFAGLHRLGPFNTNDLTHVMPDIVVNAKLLTGGLLPLCTTMAGQSIFKSFEGEDKTSALLHGHSYTAHAVGCQVAITSLETMQKKPWAQYAASENDQLWCVWEDDLVGKVAAHKRVEGVIALGTVLAVTLKAEAGKGGYNSTAAAGVQAQLAQVGEKGWMIHSRVLGNVMYFMSGLVVSKRTTDAVLNELLKALDG</sequence>
<dbReference type="PANTHER" id="PTHR42684">
    <property type="entry name" value="ADENOSYLMETHIONINE-8-AMINO-7-OXONONANOATE AMINOTRANSFERASE"/>
    <property type="match status" value="1"/>
</dbReference>
<reference evidence="5" key="1">
    <citation type="journal article" date="2020" name="Stud. Mycol.">
        <title>101 Dothideomycetes genomes: a test case for predicting lifestyles and emergence of pathogens.</title>
        <authorList>
            <person name="Haridas S."/>
            <person name="Albert R."/>
            <person name="Binder M."/>
            <person name="Bloem J."/>
            <person name="Labutti K."/>
            <person name="Salamov A."/>
            <person name="Andreopoulos B."/>
            <person name="Baker S."/>
            <person name="Barry K."/>
            <person name="Bills G."/>
            <person name="Bluhm B."/>
            <person name="Cannon C."/>
            <person name="Castanera R."/>
            <person name="Culley D."/>
            <person name="Daum C."/>
            <person name="Ezra D."/>
            <person name="Gonzalez J."/>
            <person name="Henrissat B."/>
            <person name="Kuo A."/>
            <person name="Liang C."/>
            <person name="Lipzen A."/>
            <person name="Lutzoni F."/>
            <person name="Magnuson J."/>
            <person name="Mondo S."/>
            <person name="Nolan M."/>
            <person name="Ohm R."/>
            <person name="Pangilinan J."/>
            <person name="Park H.-J."/>
            <person name="Ramirez L."/>
            <person name="Alfaro M."/>
            <person name="Sun H."/>
            <person name="Tritt A."/>
            <person name="Yoshinaga Y."/>
            <person name="Zwiers L.-H."/>
            <person name="Turgeon B."/>
            <person name="Goodwin S."/>
            <person name="Spatafora J."/>
            <person name="Crous P."/>
            <person name="Grigoriev I."/>
        </authorList>
    </citation>
    <scope>NUCLEOTIDE SEQUENCE</scope>
    <source>
        <strain evidence="5">CBS 115976</strain>
    </source>
</reference>
<dbReference type="SUPFAM" id="SSF53383">
    <property type="entry name" value="PLP-dependent transferases"/>
    <property type="match status" value="1"/>
</dbReference>
<accession>A0A6A6UJI4</accession>
<dbReference type="InterPro" id="IPR015421">
    <property type="entry name" value="PyrdxlP-dep_Trfase_major"/>
</dbReference>
<dbReference type="InterPro" id="IPR027417">
    <property type="entry name" value="P-loop_NTPase"/>
</dbReference>
<dbReference type="OrthoDB" id="425114at2759"/>
<dbReference type="InterPro" id="IPR049704">
    <property type="entry name" value="Aminotrans_3_PPA_site"/>
</dbReference>
<dbReference type="GO" id="GO:0000287">
    <property type="term" value="F:magnesium ion binding"/>
    <property type="evidence" value="ECO:0007669"/>
    <property type="project" value="InterPro"/>
</dbReference>
<comment type="subcellular location">
    <subcellularLocation>
        <location evidence="1">Mitochondrion</location>
    </subcellularLocation>
</comment>
<dbReference type="GO" id="GO:0005739">
    <property type="term" value="C:mitochondrion"/>
    <property type="evidence" value="ECO:0007669"/>
    <property type="project" value="UniProtKB-SubCell"/>
</dbReference>
<dbReference type="InterPro" id="IPR004472">
    <property type="entry name" value="DTB_synth_BioD"/>
</dbReference>
<dbReference type="PROSITE" id="PS00600">
    <property type="entry name" value="AA_TRANSFER_CLASS_3"/>
    <property type="match status" value="1"/>
</dbReference>
<dbReference type="HAMAP" id="MF_00336">
    <property type="entry name" value="BioD"/>
    <property type="match status" value="1"/>
</dbReference>
<organism evidence="5 6">
    <name type="scientific">Microthyrium microscopicum</name>
    <dbReference type="NCBI Taxonomy" id="703497"/>
    <lineage>
        <taxon>Eukaryota</taxon>
        <taxon>Fungi</taxon>
        <taxon>Dikarya</taxon>
        <taxon>Ascomycota</taxon>
        <taxon>Pezizomycotina</taxon>
        <taxon>Dothideomycetes</taxon>
        <taxon>Dothideomycetes incertae sedis</taxon>
        <taxon>Microthyriales</taxon>
        <taxon>Microthyriaceae</taxon>
        <taxon>Microthyrium</taxon>
    </lineage>
</organism>
<name>A0A6A6UJI4_9PEZI</name>
<dbReference type="Pfam" id="PF13500">
    <property type="entry name" value="AAA_26"/>
    <property type="match status" value="1"/>
</dbReference>
<dbReference type="Pfam" id="PF00202">
    <property type="entry name" value="Aminotran_3"/>
    <property type="match status" value="2"/>
</dbReference>
<keyword evidence="4" id="KW-0663">Pyridoxal phosphate</keyword>
<dbReference type="SUPFAM" id="SSF52540">
    <property type="entry name" value="P-loop containing nucleoside triphosphate hydrolases"/>
    <property type="match status" value="1"/>
</dbReference>
<dbReference type="AlphaFoldDB" id="A0A6A6UJI4"/>
<keyword evidence="2" id="KW-0032">Aminotransferase</keyword>
<dbReference type="InterPro" id="IPR005814">
    <property type="entry name" value="Aminotrans_3"/>
</dbReference>
<dbReference type="Gene3D" id="3.90.1150.10">
    <property type="entry name" value="Aspartate Aminotransferase, domain 1"/>
    <property type="match status" value="2"/>
</dbReference>
<dbReference type="EMBL" id="MU004232">
    <property type="protein sequence ID" value="KAF2672399.1"/>
    <property type="molecule type" value="Genomic_DNA"/>
</dbReference>
<dbReference type="GO" id="GO:0009102">
    <property type="term" value="P:biotin biosynthetic process"/>
    <property type="evidence" value="ECO:0007669"/>
    <property type="project" value="UniProtKB-UniPathway"/>
</dbReference>
<dbReference type="GO" id="GO:0004015">
    <property type="term" value="F:adenosylmethionine-8-amino-7-oxononanoate transaminase activity"/>
    <property type="evidence" value="ECO:0007669"/>
    <property type="project" value="TreeGrafter"/>
</dbReference>
<protein>
    <submittedName>
        <fullName evidence="5">PLP-dependent transferase</fullName>
    </submittedName>
</protein>
<gene>
    <name evidence="5" type="ORF">BT63DRAFT_477171</name>
</gene>
<dbReference type="Gene3D" id="3.40.640.10">
    <property type="entry name" value="Type I PLP-dependent aspartate aminotransferase-like (Major domain)"/>
    <property type="match status" value="1"/>
</dbReference>
<proteinExistence type="inferred from homology"/>
<evidence type="ECO:0000313" key="5">
    <source>
        <dbReference type="EMBL" id="KAF2672399.1"/>
    </source>
</evidence>
<evidence type="ECO:0000256" key="2">
    <source>
        <dbReference type="ARBA" id="ARBA00022576"/>
    </source>
</evidence>
<evidence type="ECO:0000256" key="4">
    <source>
        <dbReference type="ARBA" id="ARBA00022898"/>
    </source>
</evidence>
<dbReference type="GO" id="GO:0030170">
    <property type="term" value="F:pyridoxal phosphate binding"/>
    <property type="evidence" value="ECO:0007669"/>
    <property type="project" value="InterPro"/>
</dbReference>
<dbReference type="FunFam" id="3.90.1150.10:FF:000080">
    <property type="entry name" value="Bifunctional dethiobiotin synthetase/adenosylmethionine-8-amino-7-oxononanoate aminotransferase"/>
    <property type="match status" value="1"/>
</dbReference>
<dbReference type="PANTHER" id="PTHR42684:SF3">
    <property type="entry name" value="ADENOSYLMETHIONINE-8-AMINO-7-OXONONANOATE AMINOTRANSFERASE"/>
    <property type="match status" value="1"/>
</dbReference>
<evidence type="ECO:0000313" key="6">
    <source>
        <dbReference type="Proteomes" id="UP000799302"/>
    </source>
</evidence>
<dbReference type="GO" id="GO:0005524">
    <property type="term" value="F:ATP binding"/>
    <property type="evidence" value="ECO:0007669"/>
    <property type="project" value="InterPro"/>
</dbReference>
<evidence type="ECO:0000256" key="3">
    <source>
        <dbReference type="ARBA" id="ARBA00022679"/>
    </source>
</evidence>
<dbReference type="InterPro" id="IPR015424">
    <property type="entry name" value="PyrdxlP-dep_Trfase"/>
</dbReference>
<dbReference type="Proteomes" id="UP000799302">
    <property type="component" value="Unassembled WGS sequence"/>
</dbReference>
<evidence type="ECO:0000256" key="1">
    <source>
        <dbReference type="ARBA" id="ARBA00004173"/>
    </source>
</evidence>